<evidence type="ECO:0000313" key="1">
    <source>
        <dbReference type="EMBL" id="KAJ2795365.1"/>
    </source>
</evidence>
<proteinExistence type="predicted"/>
<comment type="caution">
    <text evidence="1">The sequence shown here is derived from an EMBL/GenBank/DDBJ whole genome shotgun (WGS) entry which is preliminary data.</text>
</comment>
<accession>A0ACC1KUT7</accession>
<protein>
    <submittedName>
        <fullName evidence="1">Uncharacterized protein</fullName>
    </submittedName>
</protein>
<keyword evidence="2" id="KW-1185">Reference proteome</keyword>
<gene>
    <name evidence="1" type="ORF">H4R21_005136</name>
</gene>
<sequence>MFERGAFSSNPNNPFQADAEALLRLTDADVRAGFQVSDDNPLLGCENRAELLRKLGAALAASPRYFGGTSAYDGRPARPGFMLDYLSRCTEQPKTVSIDSIWEVIVDGLAPVWPASRTQLDGVSLGDVWPCPALANTPTADGARPAPSPSSLVPFHKLSQWLTWSLLEAIVKLAKLTVSGTESLTGLPEYRNGGLLVDMGVLELNAADRERGLAAGGAVPQFDGGDPVIVEWRALTVVLLDKVAELVRQKCGLPDDAIPDMFLARVLEGGTWKAGREIAARLRGDSKDPPINIVSDGTLF</sequence>
<reference evidence="1" key="1">
    <citation type="submission" date="2022-07" db="EMBL/GenBank/DDBJ databases">
        <title>Phylogenomic reconstructions and comparative analyses of Kickxellomycotina fungi.</title>
        <authorList>
            <person name="Reynolds N.K."/>
            <person name="Stajich J.E."/>
            <person name="Barry K."/>
            <person name="Grigoriev I.V."/>
            <person name="Crous P."/>
            <person name="Smith M.E."/>
        </authorList>
    </citation>
    <scope>NUCLEOTIDE SEQUENCE</scope>
    <source>
        <strain evidence="1">BCRC 34780</strain>
    </source>
</reference>
<evidence type="ECO:0000313" key="2">
    <source>
        <dbReference type="Proteomes" id="UP001140087"/>
    </source>
</evidence>
<dbReference type="EMBL" id="JANBUN010002191">
    <property type="protein sequence ID" value="KAJ2795365.1"/>
    <property type="molecule type" value="Genomic_DNA"/>
</dbReference>
<dbReference type="Proteomes" id="UP001140087">
    <property type="component" value="Unassembled WGS sequence"/>
</dbReference>
<organism evidence="1 2">
    <name type="scientific">Coemansia helicoidea</name>
    <dbReference type="NCBI Taxonomy" id="1286919"/>
    <lineage>
        <taxon>Eukaryota</taxon>
        <taxon>Fungi</taxon>
        <taxon>Fungi incertae sedis</taxon>
        <taxon>Zoopagomycota</taxon>
        <taxon>Kickxellomycotina</taxon>
        <taxon>Kickxellomycetes</taxon>
        <taxon>Kickxellales</taxon>
        <taxon>Kickxellaceae</taxon>
        <taxon>Coemansia</taxon>
    </lineage>
</organism>
<name>A0ACC1KUT7_9FUNG</name>